<name>G3JGS4_CORMM</name>
<dbReference type="InParanoid" id="G3JGS4"/>
<dbReference type="VEuPathDB" id="FungiDB:CCM_03811"/>
<evidence type="ECO:0000313" key="2">
    <source>
        <dbReference type="Proteomes" id="UP000001610"/>
    </source>
</evidence>
<evidence type="ECO:0000313" key="1">
    <source>
        <dbReference type="EMBL" id="EGX92438.1"/>
    </source>
</evidence>
<organism evidence="1 2">
    <name type="scientific">Cordyceps militaris (strain CM01)</name>
    <name type="common">Caterpillar fungus</name>
    <dbReference type="NCBI Taxonomy" id="983644"/>
    <lineage>
        <taxon>Eukaryota</taxon>
        <taxon>Fungi</taxon>
        <taxon>Dikarya</taxon>
        <taxon>Ascomycota</taxon>
        <taxon>Pezizomycotina</taxon>
        <taxon>Sordariomycetes</taxon>
        <taxon>Hypocreomycetidae</taxon>
        <taxon>Hypocreales</taxon>
        <taxon>Cordycipitaceae</taxon>
        <taxon>Cordyceps</taxon>
    </lineage>
</organism>
<dbReference type="RefSeq" id="XP_006669022.1">
    <property type="nucleotide sequence ID" value="XM_006668959.1"/>
</dbReference>
<accession>G3JGS4</accession>
<sequence length="50" mass="5662">MNFKFIASRFAIVTCEACRSPTRRHMCPVDQALEQDAYSSAQRWNPGATV</sequence>
<gene>
    <name evidence="1" type="ORF">CCM_03811</name>
</gene>
<dbReference type="HOGENOM" id="CLU_3124966_0_0_1"/>
<reference evidence="1 2" key="1">
    <citation type="journal article" date="2011" name="Genome Biol.">
        <title>Genome sequence of the insect pathogenic fungus Cordyceps militaris, a valued traditional Chinese medicine.</title>
        <authorList>
            <person name="Zheng P."/>
            <person name="Xia Y."/>
            <person name="Xiao G."/>
            <person name="Xiong C."/>
            <person name="Hu X."/>
            <person name="Zhang S."/>
            <person name="Zheng H."/>
            <person name="Huang Y."/>
            <person name="Zhou Y."/>
            <person name="Wang S."/>
            <person name="Zhao G.P."/>
            <person name="Liu X."/>
            <person name="St Leger R.J."/>
            <person name="Wang C."/>
        </authorList>
    </citation>
    <scope>NUCLEOTIDE SEQUENCE [LARGE SCALE GENOMIC DNA]</scope>
    <source>
        <strain evidence="1 2">CM01</strain>
    </source>
</reference>
<dbReference type="EMBL" id="JH126401">
    <property type="protein sequence ID" value="EGX92438.1"/>
    <property type="molecule type" value="Genomic_DNA"/>
</dbReference>
<dbReference type="Proteomes" id="UP000001610">
    <property type="component" value="Unassembled WGS sequence"/>
</dbReference>
<dbReference type="GeneID" id="18165834"/>
<dbReference type="KEGG" id="cmt:CCM_03811"/>
<dbReference type="AlphaFoldDB" id="G3JGS4"/>
<keyword evidence="2" id="KW-1185">Reference proteome</keyword>
<protein>
    <submittedName>
        <fullName evidence="1">Uncharacterized protein</fullName>
    </submittedName>
</protein>
<proteinExistence type="predicted"/>